<sequence length="279" mass="31105">MDITGILRAAGGVSRIRALTEWGVGDHAIRKAVKAGEATRPRHGWLALPDADAQVLEAVKNGVYLTCVTEAKRRGLWSMTDELHVAASPHSGHTRAIDARVHWRKPLVPRGDGAPADPIENVLAIVAECRPYEESIAIWESAMRLQLFDRDAMRELPLGPAARRVLADAKPFAGQGTESVLTTRLRWLQAALKLSMRRQVWLCGHPVDLLIGDRLVIQIDGATHVDRQRLIDNEHDLRLMLAGYHVIRIGYWQLFDDWPHVQELITLAVAQGRHLARAS</sequence>
<reference evidence="2" key="1">
    <citation type="submission" date="2021-03" db="EMBL/GenBank/DDBJ databases">
        <title>Microbacterium sp. nov., a novel actinobacterium isolated from cow dung.</title>
        <authorList>
            <person name="Zhang L."/>
        </authorList>
    </citation>
    <scope>NUCLEOTIDE SEQUENCE</scope>
    <source>
        <strain evidence="2">NEAU-LLB</strain>
    </source>
</reference>
<keyword evidence="3" id="KW-1185">Reference proteome</keyword>
<dbReference type="Proteomes" id="UP000680132">
    <property type="component" value="Unassembled WGS sequence"/>
</dbReference>
<evidence type="ECO:0000313" key="3">
    <source>
        <dbReference type="Proteomes" id="UP000680132"/>
    </source>
</evidence>
<organism evidence="2 3">
    <name type="scientific">Microbacterium stercoris</name>
    <dbReference type="NCBI Taxonomy" id="2820289"/>
    <lineage>
        <taxon>Bacteria</taxon>
        <taxon>Bacillati</taxon>
        <taxon>Actinomycetota</taxon>
        <taxon>Actinomycetes</taxon>
        <taxon>Micrococcales</taxon>
        <taxon>Microbacteriaceae</taxon>
        <taxon>Microbacterium</taxon>
    </lineage>
</organism>
<protein>
    <submittedName>
        <fullName evidence="2">DUF559 domain-containing protein</fullName>
    </submittedName>
</protein>
<dbReference type="EMBL" id="JAGFOA010000003">
    <property type="protein sequence ID" value="MBO3663558.1"/>
    <property type="molecule type" value="Genomic_DNA"/>
</dbReference>
<proteinExistence type="predicted"/>
<dbReference type="InterPro" id="IPR007569">
    <property type="entry name" value="DUF559"/>
</dbReference>
<accession>A0A939QIM9</accession>
<dbReference type="AlphaFoldDB" id="A0A939QIM9"/>
<dbReference type="Pfam" id="PF04480">
    <property type="entry name" value="DUF559"/>
    <property type="match status" value="1"/>
</dbReference>
<gene>
    <name evidence="2" type="ORF">J5V96_08525</name>
</gene>
<dbReference type="RefSeq" id="WP_208502769.1">
    <property type="nucleotide sequence ID" value="NZ_JAGFOA010000003.1"/>
</dbReference>
<feature type="domain" description="DUF559" evidence="1">
    <location>
        <begin position="178"/>
        <end position="266"/>
    </location>
</feature>
<name>A0A939QIM9_9MICO</name>
<evidence type="ECO:0000313" key="2">
    <source>
        <dbReference type="EMBL" id="MBO3663558.1"/>
    </source>
</evidence>
<comment type="caution">
    <text evidence="2">The sequence shown here is derived from an EMBL/GenBank/DDBJ whole genome shotgun (WGS) entry which is preliminary data.</text>
</comment>
<evidence type="ECO:0000259" key="1">
    <source>
        <dbReference type="Pfam" id="PF04480"/>
    </source>
</evidence>
<dbReference type="Gene3D" id="3.40.960.10">
    <property type="entry name" value="VSR Endonuclease"/>
    <property type="match status" value="1"/>
</dbReference>